<evidence type="ECO:0000256" key="1">
    <source>
        <dbReference type="SAM" id="MobiDB-lite"/>
    </source>
</evidence>
<evidence type="ECO:0000313" key="3">
    <source>
        <dbReference type="Proteomes" id="UP001317322"/>
    </source>
</evidence>
<name>A0ABY5K768_9CELL</name>
<dbReference type="Proteomes" id="UP001317322">
    <property type="component" value="Chromosome"/>
</dbReference>
<protein>
    <submittedName>
        <fullName evidence="2">Uncharacterized protein</fullName>
    </submittedName>
</protein>
<gene>
    <name evidence="2" type="ORF">NP075_00510</name>
</gene>
<accession>A0ABY5K768</accession>
<reference evidence="2 3" key="1">
    <citation type="submission" date="2022-07" db="EMBL/GenBank/DDBJ databases">
        <title>Novel species in genus cellulomonas.</title>
        <authorList>
            <person name="Ye L."/>
        </authorList>
    </citation>
    <scope>NUCLEOTIDE SEQUENCE [LARGE SCALE GENOMIC DNA]</scope>
    <source>
        <strain evidence="3">zg-Y908</strain>
    </source>
</reference>
<dbReference type="RefSeq" id="WP_227563757.1">
    <property type="nucleotide sequence ID" value="NZ_CP101989.1"/>
</dbReference>
<evidence type="ECO:0000313" key="2">
    <source>
        <dbReference type="EMBL" id="UUI65261.1"/>
    </source>
</evidence>
<sequence>MTDYAEHDGRHDAVRAAHDAWLSPGDTDPVVLEAVQDGLLAVPVSAPSSSWFGLPHQRTSRETTSTLHRRRR</sequence>
<feature type="region of interest" description="Disordered" evidence="1">
    <location>
        <begin position="50"/>
        <end position="72"/>
    </location>
</feature>
<dbReference type="EMBL" id="CP101989">
    <property type="protein sequence ID" value="UUI65261.1"/>
    <property type="molecule type" value="Genomic_DNA"/>
</dbReference>
<organism evidence="2 3">
    <name type="scientific">Cellulomonas wangsupingiae</name>
    <dbReference type="NCBI Taxonomy" id="2968085"/>
    <lineage>
        <taxon>Bacteria</taxon>
        <taxon>Bacillati</taxon>
        <taxon>Actinomycetota</taxon>
        <taxon>Actinomycetes</taxon>
        <taxon>Micrococcales</taxon>
        <taxon>Cellulomonadaceae</taxon>
        <taxon>Cellulomonas</taxon>
    </lineage>
</organism>
<proteinExistence type="predicted"/>
<keyword evidence="3" id="KW-1185">Reference proteome</keyword>